<dbReference type="OrthoDB" id="47602at2759"/>
<dbReference type="InterPro" id="IPR000863">
    <property type="entry name" value="Sulfotransferase_dom"/>
</dbReference>
<keyword evidence="1" id="KW-0808">Transferase</keyword>
<comment type="caution">
    <text evidence="6">The sequence shown here is derived from an EMBL/GenBank/DDBJ whole genome shotgun (WGS) entry which is preliminary data.</text>
</comment>
<dbReference type="AlphaFoldDB" id="A0A9K3PGG1"/>
<feature type="domain" description="Sulfotransferase" evidence="5">
    <location>
        <begin position="125"/>
        <end position="385"/>
    </location>
</feature>
<dbReference type="EMBL" id="JAGRRH010000023">
    <property type="protein sequence ID" value="KAG7344009.1"/>
    <property type="molecule type" value="Genomic_DNA"/>
</dbReference>
<feature type="binding site" evidence="4">
    <location>
        <position position="241"/>
    </location>
    <ligand>
        <name>3'-phosphoadenylyl sulfate</name>
        <dbReference type="ChEBI" id="CHEBI:58339"/>
    </ligand>
</feature>
<reference evidence="6" key="1">
    <citation type="journal article" date="2021" name="Sci. Rep.">
        <title>Diploid genomic architecture of Nitzschia inconspicua, an elite biomass production diatom.</title>
        <authorList>
            <person name="Oliver A."/>
            <person name="Podell S."/>
            <person name="Pinowska A."/>
            <person name="Traller J.C."/>
            <person name="Smith S.R."/>
            <person name="McClure R."/>
            <person name="Beliaev A."/>
            <person name="Bohutskyi P."/>
            <person name="Hill E.A."/>
            <person name="Rabines A."/>
            <person name="Zheng H."/>
            <person name="Allen L.Z."/>
            <person name="Kuo A."/>
            <person name="Grigoriev I.V."/>
            <person name="Allen A.E."/>
            <person name="Hazlebeck D."/>
            <person name="Allen E.E."/>
        </authorList>
    </citation>
    <scope>NUCLEOTIDE SEQUENCE</scope>
    <source>
        <strain evidence="6">Hildebrandi</strain>
    </source>
</reference>
<dbReference type="PANTHER" id="PTHR10605">
    <property type="entry name" value="HEPARAN SULFATE SULFOTRANSFERASE"/>
    <property type="match status" value="1"/>
</dbReference>
<evidence type="ECO:0000256" key="2">
    <source>
        <dbReference type="ARBA" id="ARBA00023180"/>
    </source>
</evidence>
<sequence>MHHRRLYRARKAVGVIIVILMVRILLETSSRYKSSEDPISLDVATHETKKQIPTNKATKPIHLSNGGGGFQKRYADSPFRKQMGGGPLPLDTADFLQSETMWKYLNDTCIEEGHIAEWQYRVPYVILLGAMKCGTHALTESLWEHPLVARNRYWELHFFDSDKPVRTEKGIHAHQTRTAYISAFRRHSPEFFAQLDNNGTLNDKKKMIVMESSPRYILNSDRIPQLILCTVPWVKFLLLVRDPVDRAESQFRYLYASRLATGKPMVDWQRWIDDDLRLLQVAGVLQAKTRDEERLAWKRYQRRPNSDMIVGRGMYVLQLLDYFEIMDQYNKSRSDMLVLQSERFRRHQQSDYNNVLQFLGLPPFALQNVTGSIHATHHKDEAVTAMPGSIKEQLKHLYRPYNKRLYALLKWRKDLRWDETQVARPQQ</sequence>
<evidence type="ECO:0000259" key="5">
    <source>
        <dbReference type="Pfam" id="PF00685"/>
    </source>
</evidence>
<protein>
    <submittedName>
        <fullName evidence="6">Sulfotransferase</fullName>
    </submittedName>
</protein>
<keyword evidence="7" id="KW-1185">Reference proteome</keyword>
<evidence type="ECO:0000256" key="4">
    <source>
        <dbReference type="PIRSR" id="PIRSR637359-2"/>
    </source>
</evidence>
<proteinExistence type="predicted"/>
<evidence type="ECO:0000256" key="3">
    <source>
        <dbReference type="PIRSR" id="PIRSR637359-1"/>
    </source>
</evidence>
<evidence type="ECO:0000313" key="6">
    <source>
        <dbReference type="EMBL" id="KAG7344009.1"/>
    </source>
</evidence>
<dbReference type="Proteomes" id="UP000693970">
    <property type="component" value="Unassembled WGS sequence"/>
</dbReference>
<evidence type="ECO:0000313" key="7">
    <source>
        <dbReference type="Proteomes" id="UP000693970"/>
    </source>
</evidence>
<dbReference type="GO" id="GO:0008146">
    <property type="term" value="F:sulfotransferase activity"/>
    <property type="evidence" value="ECO:0007669"/>
    <property type="project" value="InterPro"/>
</dbReference>
<organism evidence="6 7">
    <name type="scientific">Nitzschia inconspicua</name>
    <dbReference type="NCBI Taxonomy" id="303405"/>
    <lineage>
        <taxon>Eukaryota</taxon>
        <taxon>Sar</taxon>
        <taxon>Stramenopiles</taxon>
        <taxon>Ochrophyta</taxon>
        <taxon>Bacillariophyta</taxon>
        <taxon>Bacillariophyceae</taxon>
        <taxon>Bacillariophycidae</taxon>
        <taxon>Bacillariales</taxon>
        <taxon>Bacillariaceae</taxon>
        <taxon>Nitzschia</taxon>
    </lineage>
</organism>
<feature type="binding site" evidence="4">
    <location>
        <position position="249"/>
    </location>
    <ligand>
        <name>3'-phosphoadenylyl sulfate</name>
        <dbReference type="ChEBI" id="CHEBI:58339"/>
    </ligand>
</feature>
<accession>A0A9K3PGG1</accession>
<dbReference type="PANTHER" id="PTHR10605:SF56">
    <property type="entry name" value="BIFUNCTIONAL HEPARAN SULFATE N-DEACETYLASE_N-SULFOTRANSFERASE"/>
    <property type="match status" value="1"/>
</dbReference>
<dbReference type="Pfam" id="PF00685">
    <property type="entry name" value="Sulfotransfer_1"/>
    <property type="match status" value="1"/>
</dbReference>
<keyword evidence="2" id="KW-0325">Glycoprotein</keyword>
<reference evidence="6" key="2">
    <citation type="submission" date="2021-04" db="EMBL/GenBank/DDBJ databases">
        <authorList>
            <person name="Podell S."/>
        </authorList>
    </citation>
    <scope>NUCLEOTIDE SEQUENCE</scope>
    <source>
        <strain evidence="6">Hildebrandi</strain>
    </source>
</reference>
<evidence type="ECO:0000256" key="1">
    <source>
        <dbReference type="ARBA" id="ARBA00022679"/>
    </source>
</evidence>
<dbReference type="InterPro" id="IPR037359">
    <property type="entry name" value="NST/OST"/>
</dbReference>
<feature type="active site" description="For sulfotransferase activity" evidence="3">
    <location>
        <position position="132"/>
    </location>
</feature>
<gene>
    <name evidence="6" type="ORF">IV203_022017</name>
</gene>
<name>A0A9K3PGG1_9STRA</name>